<dbReference type="SMART" id="SM00355">
    <property type="entry name" value="ZnF_C2H2"/>
    <property type="match status" value="4"/>
</dbReference>
<dbReference type="OMA" id="TICKMAF"/>
<feature type="domain" description="C2H2-type" evidence="12">
    <location>
        <begin position="88"/>
        <end position="115"/>
    </location>
</feature>
<keyword evidence="9" id="KW-0804">Transcription</keyword>
<evidence type="ECO:0000256" key="6">
    <source>
        <dbReference type="ARBA" id="ARBA00022833"/>
    </source>
</evidence>
<evidence type="ECO:0000256" key="11">
    <source>
        <dbReference type="PROSITE-ProRule" id="PRU00042"/>
    </source>
</evidence>
<evidence type="ECO:0000256" key="4">
    <source>
        <dbReference type="ARBA" id="ARBA00022737"/>
    </source>
</evidence>
<keyword evidence="4" id="KW-0677">Repeat</keyword>
<dbReference type="PANTHER" id="PTHR16515:SF49">
    <property type="entry name" value="GASTRULA ZINC FINGER PROTEIN XLCGF49.1-LIKE-RELATED"/>
    <property type="match status" value="1"/>
</dbReference>
<keyword evidence="5 11" id="KW-0863">Zinc-finger</keyword>
<dbReference type="InterPro" id="IPR050331">
    <property type="entry name" value="Zinc_finger"/>
</dbReference>
<evidence type="ECO:0000256" key="3">
    <source>
        <dbReference type="ARBA" id="ARBA00022723"/>
    </source>
</evidence>
<evidence type="ECO:0000256" key="8">
    <source>
        <dbReference type="ARBA" id="ARBA00023125"/>
    </source>
</evidence>
<organism evidence="13 14">
    <name type="scientific">Eptatretus burgeri</name>
    <name type="common">Inshore hagfish</name>
    <dbReference type="NCBI Taxonomy" id="7764"/>
    <lineage>
        <taxon>Eukaryota</taxon>
        <taxon>Metazoa</taxon>
        <taxon>Chordata</taxon>
        <taxon>Craniata</taxon>
        <taxon>Vertebrata</taxon>
        <taxon>Cyclostomata</taxon>
        <taxon>Myxini</taxon>
        <taxon>Myxiniformes</taxon>
        <taxon>Myxinidae</taxon>
        <taxon>Eptatretinae</taxon>
        <taxon>Eptatretus</taxon>
    </lineage>
</organism>
<evidence type="ECO:0000256" key="9">
    <source>
        <dbReference type="ARBA" id="ARBA00023163"/>
    </source>
</evidence>
<dbReference type="AlphaFoldDB" id="A0A8C4PX32"/>
<sequence>MSPFQPGSFLASSIFYDKNLNIEQGNMHAESKLQICTPSMKEFSHSNGVEGIFTEMKNPHKCTSCGKIFSAKSYLQRHMLVHSGARPHNCTACGKSFHRLDDLKQHKIIHSRESTHRCTVCRKPFCTLCNLHIHIRSHTGERKRSHNCTSCSKAFLKLCDLMNHMRSHTGVLTKHMLYMCTICSKAFCRRSLFDKTPQDS</sequence>
<dbReference type="Pfam" id="PF00096">
    <property type="entry name" value="zf-C2H2"/>
    <property type="match status" value="1"/>
</dbReference>
<dbReference type="Pfam" id="PF13912">
    <property type="entry name" value="zf-C2H2_6"/>
    <property type="match status" value="2"/>
</dbReference>
<dbReference type="GO" id="GO:0003677">
    <property type="term" value="F:DNA binding"/>
    <property type="evidence" value="ECO:0007669"/>
    <property type="project" value="UniProtKB-KW"/>
</dbReference>
<evidence type="ECO:0000256" key="1">
    <source>
        <dbReference type="ARBA" id="ARBA00004123"/>
    </source>
</evidence>
<dbReference type="InterPro" id="IPR013087">
    <property type="entry name" value="Znf_C2H2_type"/>
</dbReference>
<keyword evidence="10" id="KW-0539">Nucleus</keyword>
<dbReference type="FunFam" id="3.30.160.60:FF:000770">
    <property type="entry name" value="zinc finger protein 16"/>
    <property type="match status" value="1"/>
</dbReference>
<protein>
    <recommendedName>
        <fullName evidence="12">C2H2-type domain-containing protein</fullName>
    </recommendedName>
</protein>
<dbReference type="PANTHER" id="PTHR16515">
    <property type="entry name" value="PR DOMAIN ZINC FINGER PROTEIN"/>
    <property type="match status" value="1"/>
</dbReference>
<feature type="domain" description="C2H2-type" evidence="12">
    <location>
        <begin position="60"/>
        <end position="87"/>
    </location>
</feature>
<evidence type="ECO:0000256" key="2">
    <source>
        <dbReference type="ARBA" id="ARBA00006991"/>
    </source>
</evidence>
<dbReference type="Gene3D" id="3.30.160.60">
    <property type="entry name" value="Classic Zinc Finger"/>
    <property type="match status" value="4"/>
</dbReference>
<keyword evidence="14" id="KW-1185">Reference proteome</keyword>
<evidence type="ECO:0000256" key="5">
    <source>
        <dbReference type="ARBA" id="ARBA00022771"/>
    </source>
</evidence>
<dbReference type="Proteomes" id="UP000694388">
    <property type="component" value="Unplaced"/>
</dbReference>
<comment type="similarity">
    <text evidence="2">Belongs to the krueppel C2H2-type zinc-finger protein family.</text>
</comment>
<dbReference type="PROSITE" id="PS00028">
    <property type="entry name" value="ZINC_FINGER_C2H2_1"/>
    <property type="match status" value="4"/>
</dbReference>
<reference evidence="13" key="2">
    <citation type="submission" date="2025-09" db="UniProtKB">
        <authorList>
            <consortium name="Ensembl"/>
        </authorList>
    </citation>
    <scope>IDENTIFICATION</scope>
</reference>
<dbReference type="GO" id="GO:0008270">
    <property type="term" value="F:zinc ion binding"/>
    <property type="evidence" value="ECO:0007669"/>
    <property type="project" value="UniProtKB-KW"/>
</dbReference>
<accession>A0A8C4PX32</accession>
<dbReference type="PROSITE" id="PS50157">
    <property type="entry name" value="ZINC_FINGER_C2H2_2"/>
    <property type="match status" value="4"/>
</dbReference>
<dbReference type="GeneTree" id="ENSGT01150000286953"/>
<keyword evidence="7" id="KW-0805">Transcription regulation</keyword>
<evidence type="ECO:0000256" key="10">
    <source>
        <dbReference type="ARBA" id="ARBA00023242"/>
    </source>
</evidence>
<reference evidence="13" key="1">
    <citation type="submission" date="2025-08" db="UniProtKB">
        <authorList>
            <consortium name="Ensembl"/>
        </authorList>
    </citation>
    <scope>IDENTIFICATION</scope>
</reference>
<evidence type="ECO:0000313" key="13">
    <source>
        <dbReference type="Ensembl" id="ENSEBUP00000002006.1"/>
    </source>
</evidence>
<dbReference type="SUPFAM" id="SSF57667">
    <property type="entry name" value="beta-beta-alpha zinc fingers"/>
    <property type="match status" value="3"/>
</dbReference>
<evidence type="ECO:0000313" key="14">
    <source>
        <dbReference type="Proteomes" id="UP000694388"/>
    </source>
</evidence>
<keyword evidence="3" id="KW-0479">Metal-binding</keyword>
<comment type="subcellular location">
    <subcellularLocation>
        <location evidence="1">Nucleus</location>
    </subcellularLocation>
</comment>
<proteinExistence type="inferred from homology"/>
<dbReference type="GO" id="GO:0010468">
    <property type="term" value="P:regulation of gene expression"/>
    <property type="evidence" value="ECO:0007669"/>
    <property type="project" value="TreeGrafter"/>
</dbReference>
<keyword evidence="8" id="KW-0238">DNA-binding</keyword>
<evidence type="ECO:0000259" key="12">
    <source>
        <dbReference type="PROSITE" id="PS50157"/>
    </source>
</evidence>
<dbReference type="Ensembl" id="ENSEBUT00000002351.1">
    <property type="protein sequence ID" value="ENSEBUP00000002006.1"/>
    <property type="gene ID" value="ENSEBUG00000001596.1"/>
</dbReference>
<keyword evidence="6" id="KW-0862">Zinc</keyword>
<dbReference type="FunFam" id="3.30.160.60:FF:000690">
    <property type="entry name" value="Zinc finger protein 354C"/>
    <property type="match status" value="1"/>
</dbReference>
<feature type="domain" description="C2H2-type" evidence="12">
    <location>
        <begin position="146"/>
        <end position="170"/>
    </location>
</feature>
<evidence type="ECO:0000256" key="7">
    <source>
        <dbReference type="ARBA" id="ARBA00023015"/>
    </source>
</evidence>
<feature type="domain" description="C2H2-type" evidence="12">
    <location>
        <begin position="116"/>
        <end position="143"/>
    </location>
</feature>
<dbReference type="InterPro" id="IPR036236">
    <property type="entry name" value="Znf_C2H2_sf"/>
</dbReference>
<name>A0A8C4PX32_EPTBU</name>
<dbReference type="GO" id="GO:0005634">
    <property type="term" value="C:nucleus"/>
    <property type="evidence" value="ECO:0007669"/>
    <property type="project" value="UniProtKB-SubCell"/>
</dbReference>